<dbReference type="EMBL" id="GG698920">
    <property type="protein sequence ID" value="EEU37948.1"/>
    <property type="molecule type" value="Genomic_DNA"/>
</dbReference>
<keyword evidence="6 8" id="KW-0503">Monooxygenase</keyword>
<accession>C7ZDI6</accession>
<dbReference type="Pfam" id="PF00067">
    <property type="entry name" value="p450"/>
    <property type="match status" value="1"/>
</dbReference>
<dbReference type="OrthoDB" id="1470350at2759"/>
<dbReference type="InterPro" id="IPR050121">
    <property type="entry name" value="Cytochrome_P450_monoxygenase"/>
</dbReference>
<keyword evidence="5 7" id="KW-0408">Iron</keyword>
<evidence type="ECO:0000256" key="5">
    <source>
        <dbReference type="ARBA" id="ARBA00023004"/>
    </source>
</evidence>
<keyword evidence="10" id="KW-1185">Reference proteome</keyword>
<evidence type="ECO:0000313" key="9">
    <source>
        <dbReference type="EMBL" id="EEU37948.1"/>
    </source>
</evidence>
<evidence type="ECO:0000256" key="8">
    <source>
        <dbReference type="RuleBase" id="RU000461"/>
    </source>
</evidence>
<evidence type="ECO:0000313" key="10">
    <source>
        <dbReference type="Proteomes" id="UP000005206"/>
    </source>
</evidence>
<dbReference type="eggNOG" id="KOG0158">
    <property type="taxonomic scope" value="Eukaryota"/>
</dbReference>
<organism evidence="9 10">
    <name type="scientific">Fusarium vanettenii (strain ATCC MYA-4622 / CBS 123669 / FGSC 9596 / NRRL 45880 / 77-13-4)</name>
    <name type="common">Fusarium solani subsp. pisi</name>
    <dbReference type="NCBI Taxonomy" id="660122"/>
    <lineage>
        <taxon>Eukaryota</taxon>
        <taxon>Fungi</taxon>
        <taxon>Dikarya</taxon>
        <taxon>Ascomycota</taxon>
        <taxon>Pezizomycotina</taxon>
        <taxon>Sordariomycetes</taxon>
        <taxon>Hypocreomycetidae</taxon>
        <taxon>Hypocreales</taxon>
        <taxon>Nectriaceae</taxon>
        <taxon>Fusarium</taxon>
        <taxon>Fusarium solani species complex</taxon>
        <taxon>Fusarium vanettenii</taxon>
    </lineage>
</organism>
<dbReference type="HOGENOM" id="CLU_001570_31_0_1"/>
<dbReference type="OMA" id="EPIEYDP"/>
<dbReference type="VEuPathDB" id="FungiDB:NECHADRAFT_54651"/>
<dbReference type="RefSeq" id="XP_003043661.1">
    <property type="nucleotide sequence ID" value="XM_003043615.1"/>
</dbReference>
<gene>
    <name evidence="9" type="ORF">NECHADRAFT_54651</name>
</gene>
<dbReference type="InterPro" id="IPR017972">
    <property type="entry name" value="Cyt_P450_CS"/>
</dbReference>
<dbReference type="PANTHER" id="PTHR24305">
    <property type="entry name" value="CYTOCHROME P450"/>
    <property type="match status" value="1"/>
</dbReference>
<name>C7ZDI6_FUSV7</name>
<evidence type="ECO:0000256" key="6">
    <source>
        <dbReference type="ARBA" id="ARBA00023033"/>
    </source>
</evidence>
<dbReference type="CDD" id="cd00302">
    <property type="entry name" value="cytochrome_P450"/>
    <property type="match status" value="1"/>
</dbReference>
<dbReference type="InterPro" id="IPR001128">
    <property type="entry name" value="Cyt_P450"/>
</dbReference>
<dbReference type="GeneID" id="9669573"/>
<dbReference type="AlphaFoldDB" id="C7ZDI6"/>
<dbReference type="PRINTS" id="PR00385">
    <property type="entry name" value="P450"/>
</dbReference>
<dbReference type="Proteomes" id="UP000005206">
    <property type="component" value="Chromosome 13"/>
</dbReference>
<dbReference type="GO" id="GO:0020037">
    <property type="term" value="F:heme binding"/>
    <property type="evidence" value="ECO:0007669"/>
    <property type="project" value="InterPro"/>
</dbReference>
<dbReference type="FunFam" id="1.10.630.10:FF:000090">
    <property type="entry name" value="Cytochrome P450 monooxygenase"/>
    <property type="match status" value="1"/>
</dbReference>
<dbReference type="PANTHER" id="PTHR24305:SF87">
    <property type="entry name" value="CYTOCHROME P450 MONOOXYGENASE ALND-RELATED"/>
    <property type="match status" value="1"/>
</dbReference>
<dbReference type="SUPFAM" id="SSF48264">
    <property type="entry name" value="Cytochrome P450"/>
    <property type="match status" value="1"/>
</dbReference>
<proteinExistence type="inferred from homology"/>
<dbReference type="InterPro" id="IPR036396">
    <property type="entry name" value="Cyt_P450_sf"/>
</dbReference>
<keyword evidence="8" id="KW-0560">Oxidoreductase</keyword>
<dbReference type="PROSITE" id="PS00086">
    <property type="entry name" value="CYTOCHROME_P450"/>
    <property type="match status" value="1"/>
</dbReference>
<comment type="cofactor">
    <cofactor evidence="1 7">
        <name>heme</name>
        <dbReference type="ChEBI" id="CHEBI:30413"/>
    </cofactor>
</comment>
<dbReference type="PRINTS" id="PR00465">
    <property type="entry name" value="EP450IV"/>
</dbReference>
<evidence type="ECO:0008006" key="11">
    <source>
        <dbReference type="Google" id="ProtNLM"/>
    </source>
</evidence>
<evidence type="ECO:0000256" key="3">
    <source>
        <dbReference type="ARBA" id="ARBA00022617"/>
    </source>
</evidence>
<keyword evidence="3 7" id="KW-0349">Heme</keyword>
<sequence length="557" mass="62817">MPLQSFYLLGEDPETAREIDVDQNASFNHLQQLIASHYAIVVPTGIGFQGTDNALSTASQVMSTKDKVAITIDGRAVRDIPGPPGLPYVGNFFEVFPDHLGNHQRLFERYGPVIKTTNLGRTVYHSNDPEVAAVAFAESEFFTKRINDAHPLNGIKTPEAGIFLGDTDTPEWRVTHKFLPPALGPKAVRHYAPTMQKTVEKAYEVFDLLDEREEAWNVYQYMLKLGAQAVAKLTLGLDLEHFSSVDAPVHEIVHLIADMLSLNKKVTSRGNWYASLPFGDPKALRDKKATLERMVEERIQQAKAGGIEDLPLQDAALRATDMIDYALRATDNKGERLPKSSLTWALVVATGAGFTTTSSLLSWLIYGLVTYPDVQDKLLQELIDHGFTDDMEVTSDFTDRLVYLDYYIKETQRRHNPSFQPGRTSKVDLILPGGYKLPKDSVMIPALHHIHNNPEFWDNPAKFNPDRWGTDEVKNRHKAAYLPFGTGSRMCIGFNFALQEIKIFLPKLIYRYRFRKDGSDVTEYDPMFQLIRPNNLYVRAEKRTKLPPKSDTAVSST</sequence>
<evidence type="ECO:0000256" key="1">
    <source>
        <dbReference type="ARBA" id="ARBA00001971"/>
    </source>
</evidence>
<dbReference type="Gene3D" id="1.10.630.10">
    <property type="entry name" value="Cytochrome P450"/>
    <property type="match status" value="1"/>
</dbReference>
<dbReference type="GO" id="GO:0016705">
    <property type="term" value="F:oxidoreductase activity, acting on paired donors, with incorporation or reduction of molecular oxygen"/>
    <property type="evidence" value="ECO:0007669"/>
    <property type="project" value="InterPro"/>
</dbReference>
<protein>
    <recommendedName>
        <fullName evidence="11">Cytochrome P450 monooxygenase</fullName>
    </recommendedName>
</protein>
<keyword evidence="4 7" id="KW-0479">Metal-binding</keyword>
<evidence type="ECO:0000256" key="2">
    <source>
        <dbReference type="ARBA" id="ARBA00010617"/>
    </source>
</evidence>
<feature type="binding site" description="axial binding residue" evidence="7">
    <location>
        <position position="491"/>
    </location>
    <ligand>
        <name>heme</name>
        <dbReference type="ChEBI" id="CHEBI:30413"/>
    </ligand>
    <ligandPart>
        <name>Fe</name>
        <dbReference type="ChEBI" id="CHEBI:18248"/>
    </ligandPart>
</feature>
<dbReference type="KEGG" id="nhe:NECHADRAFT_54651"/>
<evidence type="ECO:0000256" key="7">
    <source>
        <dbReference type="PIRSR" id="PIRSR602403-1"/>
    </source>
</evidence>
<dbReference type="GO" id="GO:0004497">
    <property type="term" value="F:monooxygenase activity"/>
    <property type="evidence" value="ECO:0007669"/>
    <property type="project" value="UniProtKB-KW"/>
</dbReference>
<reference evidence="9 10" key="1">
    <citation type="journal article" date="2009" name="PLoS Genet.">
        <title>The genome of Nectria haematococca: contribution of supernumerary chromosomes to gene expansion.</title>
        <authorList>
            <person name="Coleman J.J."/>
            <person name="Rounsley S.D."/>
            <person name="Rodriguez-Carres M."/>
            <person name="Kuo A."/>
            <person name="Wasmann C.C."/>
            <person name="Grimwood J."/>
            <person name="Schmutz J."/>
            <person name="Taga M."/>
            <person name="White G.J."/>
            <person name="Zhou S."/>
            <person name="Schwartz D.C."/>
            <person name="Freitag M."/>
            <person name="Ma L.J."/>
            <person name="Danchin E.G."/>
            <person name="Henrissat B."/>
            <person name="Coutinho P.M."/>
            <person name="Nelson D.R."/>
            <person name="Straney D."/>
            <person name="Napoli C.A."/>
            <person name="Barker B.M."/>
            <person name="Gribskov M."/>
            <person name="Rep M."/>
            <person name="Kroken S."/>
            <person name="Molnar I."/>
            <person name="Rensing C."/>
            <person name="Kennell J.C."/>
            <person name="Zamora J."/>
            <person name="Farman M.L."/>
            <person name="Selker E.U."/>
            <person name="Salamov A."/>
            <person name="Shapiro H."/>
            <person name="Pangilinan J."/>
            <person name="Lindquist E."/>
            <person name="Lamers C."/>
            <person name="Grigoriev I.V."/>
            <person name="Geiser D.M."/>
            <person name="Covert S.F."/>
            <person name="Temporini E."/>
            <person name="Vanetten H.D."/>
        </authorList>
    </citation>
    <scope>NUCLEOTIDE SEQUENCE [LARGE SCALE GENOMIC DNA]</scope>
    <source>
        <strain evidence="10">ATCC MYA-4622 / CBS 123669 / FGSC 9596 / NRRL 45880 / 77-13-4</strain>
    </source>
</reference>
<comment type="similarity">
    <text evidence="2 8">Belongs to the cytochrome P450 family.</text>
</comment>
<dbReference type="InParanoid" id="C7ZDI6"/>
<evidence type="ECO:0000256" key="4">
    <source>
        <dbReference type="ARBA" id="ARBA00022723"/>
    </source>
</evidence>
<dbReference type="GO" id="GO:0005506">
    <property type="term" value="F:iron ion binding"/>
    <property type="evidence" value="ECO:0007669"/>
    <property type="project" value="InterPro"/>
</dbReference>
<dbReference type="InterPro" id="IPR002403">
    <property type="entry name" value="Cyt_P450_E_grp-IV"/>
</dbReference>